<dbReference type="Proteomes" id="UP001155483">
    <property type="component" value="Unassembled WGS sequence"/>
</dbReference>
<protein>
    <submittedName>
        <fullName evidence="1">DUF2252 domain-containing protein</fullName>
    </submittedName>
</protein>
<dbReference type="EMBL" id="JAOTIF010000022">
    <property type="protein sequence ID" value="MCU7551693.1"/>
    <property type="molecule type" value="Genomic_DNA"/>
</dbReference>
<dbReference type="RefSeq" id="WP_279299129.1">
    <property type="nucleotide sequence ID" value="NZ_JAOTIF010000022.1"/>
</dbReference>
<evidence type="ECO:0000313" key="2">
    <source>
        <dbReference type="Proteomes" id="UP001155483"/>
    </source>
</evidence>
<dbReference type="PANTHER" id="PTHR39441">
    <property type="entry name" value="DUF2252 DOMAIN-CONTAINING PROTEIN"/>
    <property type="match status" value="1"/>
</dbReference>
<accession>A0A9X3BJV7</accession>
<proteinExistence type="predicted"/>
<name>A0A9X3BJV7_9BACT</name>
<dbReference type="Pfam" id="PF10009">
    <property type="entry name" value="DUF2252"/>
    <property type="match status" value="1"/>
</dbReference>
<dbReference type="InterPro" id="IPR018721">
    <property type="entry name" value="DUF2252"/>
</dbReference>
<reference evidence="1" key="1">
    <citation type="submission" date="2022-09" db="EMBL/GenBank/DDBJ databases">
        <authorList>
            <person name="Yuan C."/>
            <person name="Ke Z."/>
        </authorList>
    </citation>
    <scope>NUCLEOTIDE SEQUENCE</scope>
    <source>
        <strain evidence="1">LB-8</strain>
    </source>
</reference>
<dbReference type="PANTHER" id="PTHR39441:SF1">
    <property type="entry name" value="DUF2252 DOMAIN-CONTAINING PROTEIN"/>
    <property type="match status" value="1"/>
</dbReference>
<organism evidence="1 2">
    <name type="scientific">Paraflavisolibacter caeni</name>
    <dbReference type="NCBI Taxonomy" id="2982496"/>
    <lineage>
        <taxon>Bacteria</taxon>
        <taxon>Pseudomonadati</taxon>
        <taxon>Bacteroidota</taxon>
        <taxon>Chitinophagia</taxon>
        <taxon>Chitinophagales</taxon>
        <taxon>Chitinophagaceae</taxon>
        <taxon>Paraflavisolibacter</taxon>
    </lineage>
</organism>
<dbReference type="AlphaFoldDB" id="A0A9X3BJV7"/>
<reference evidence="1" key="2">
    <citation type="submission" date="2023-04" db="EMBL/GenBank/DDBJ databases">
        <title>Paracnuella aquatica gen. nov., sp. nov., a member of the family Chitinophagaceae isolated from a hot spring.</title>
        <authorList>
            <person name="Wang C."/>
        </authorList>
    </citation>
    <scope>NUCLEOTIDE SEQUENCE</scope>
    <source>
        <strain evidence="1">LB-8</strain>
    </source>
</reference>
<comment type="caution">
    <text evidence="1">The sequence shown here is derived from an EMBL/GenBank/DDBJ whole genome shotgun (WGS) entry which is preliminary data.</text>
</comment>
<sequence>MSTSQTVSERIKAFNSQLLPNIVQRKYQLMAEDPFRFYRGTNHLFYEDLKASNPLPSSPSVWLCGDLHLENFGSYKGDNRQVYFDLSDFDEGILGPSLWEITRMVTSIFVGFDTLQISPNLTEKCAAKFLKKYADVLASAKARYIELATSTGLIKELLEKVSARKDEKWLRKRIKEDGSGNFKFKELEYKQFPVDNQELKEALIHHMSNLTLYKNEKLTNFSVLDVCFRIAGTGSLGVKRYLFLLQTKEDYWLLDMKETKPSSLKSYIEVQQPSWSSEGERVISIEYRMQDVPEALLTTTVFKGNSYKIQEMQPTEDKIDFHQVKDDFDHLFKLIENMAMLTASAQLRSTGRQGSAIADELIAFGKIDTWQEPVLSYSRAYARQVKNDYQRYLEDYKNGFFHNPNT</sequence>
<evidence type="ECO:0000313" key="1">
    <source>
        <dbReference type="EMBL" id="MCU7551693.1"/>
    </source>
</evidence>
<gene>
    <name evidence="1" type="ORF">OCK74_21410</name>
</gene>
<keyword evidence="2" id="KW-1185">Reference proteome</keyword>